<keyword evidence="3" id="KW-1185">Reference proteome</keyword>
<feature type="domain" description="Glycosyl transferase family 1" evidence="1">
    <location>
        <begin position="537"/>
        <end position="712"/>
    </location>
</feature>
<dbReference type="EMBL" id="VOSK01000275">
    <property type="protein sequence ID" value="MPR29828.1"/>
    <property type="molecule type" value="Genomic_DNA"/>
</dbReference>
<dbReference type="PANTHER" id="PTHR46401">
    <property type="entry name" value="GLYCOSYLTRANSFERASE WBBK-RELATED"/>
    <property type="match status" value="1"/>
</dbReference>
<proteinExistence type="predicted"/>
<dbReference type="PANTHER" id="PTHR46401:SF8">
    <property type="entry name" value="BLL6006 PROTEIN"/>
    <property type="match status" value="1"/>
</dbReference>
<gene>
    <name evidence="2" type="ORF">FS320_33370</name>
</gene>
<organism evidence="2 3">
    <name type="scientific">Microvirga tunisiensis</name>
    <dbReference type="NCBI Taxonomy" id="2108360"/>
    <lineage>
        <taxon>Bacteria</taxon>
        <taxon>Pseudomonadati</taxon>
        <taxon>Pseudomonadota</taxon>
        <taxon>Alphaproteobacteria</taxon>
        <taxon>Hyphomicrobiales</taxon>
        <taxon>Methylobacteriaceae</taxon>
        <taxon>Microvirga</taxon>
    </lineage>
</organism>
<dbReference type="Pfam" id="PF00534">
    <property type="entry name" value="Glycos_transf_1"/>
    <property type="match status" value="1"/>
</dbReference>
<accession>A0A5N7MSI5</accession>
<dbReference type="AlphaFoldDB" id="A0A5N7MSI5"/>
<dbReference type="OrthoDB" id="8479354at2"/>
<dbReference type="InterPro" id="IPR001296">
    <property type="entry name" value="Glyco_trans_1"/>
</dbReference>
<evidence type="ECO:0000259" key="1">
    <source>
        <dbReference type="Pfam" id="PF00534"/>
    </source>
</evidence>
<protein>
    <submittedName>
        <fullName evidence="2">Glycosyltransferase family 4 protein</fullName>
    </submittedName>
</protein>
<dbReference type="SUPFAM" id="SSF53756">
    <property type="entry name" value="UDP-Glycosyltransferase/glycogen phosphorylase"/>
    <property type="match status" value="1"/>
</dbReference>
<sequence>MPKSFPYDEGNLSASVDFSRDATLTIPKHELDILNEHDFYNGMTPEVAEIANKHFDVAFCAFFPRQLAALVRNFRNVIVLRPFGLSNGQTYTDITINSLGYYFMHEIERRQGTFWFGQAYDHLAHIETGVFKRRAVTLPLGLQDAHVSHIWTGTDPRILFVCPRINTSSYYKNIYNNFQRTFAGLPYIIGGAQPIPVSDPNVTGHLSNDEYGRVMREARLMFYHSQEEHHLHYHPLEAVRVGMPLIFMAGGMLDKLGGEKLPGRCSSERQARQKVERVLSGDKRFISAVIKSQSALLSAVSLNHCEPIWRAQFAKIEESIKAVDRDNSSPGKRRSRVAVFLPLDFRGGTLNAAKMTAKMLKLGAERRGDDIDVVFAYLDKSIYSKSDFVDLEELGISMRRYHWKVISGSELASIQKLSGYTTTPTEQKYLLPVDHAYDFLDCDFWLLATSSIEQPIVPLRPYCVFSQDFLQRYFPSPWIDYYENGTIQTARTAACVFASTPHTLEDVVQYVGIPRRKTALVPLAVDYSKLKTADEGSGLEGRSNYFVWPTNAAPHKNHLMTLEALSRYYQVQQGALDCHVTGVNSQLLDPDFAADESKLTKHVKEVRAYLAAHPALKQRIHFLGDLPDEEYASVIRDAQFLLHNVVMDNGTYTVIEAAYAGTPSLSSDYPPMRYLSAKFSLNVEFFDAREPQELSGKLKYMEKHWHDHRSRLPNREELERFSWETTASEFYGVVRPFIW</sequence>
<dbReference type="Proteomes" id="UP000403266">
    <property type="component" value="Unassembled WGS sequence"/>
</dbReference>
<name>A0A5N7MSI5_9HYPH</name>
<keyword evidence="2" id="KW-0808">Transferase</keyword>
<evidence type="ECO:0000313" key="2">
    <source>
        <dbReference type="EMBL" id="MPR29828.1"/>
    </source>
</evidence>
<dbReference type="RefSeq" id="WP_152716705.1">
    <property type="nucleotide sequence ID" value="NZ_VOSJ01000302.1"/>
</dbReference>
<evidence type="ECO:0000313" key="3">
    <source>
        <dbReference type="Proteomes" id="UP000403266"/>
    </source>
</evidence>
<dbReference type="GO" id="GO:0016757">
    <property type="term" value="F:glycosyltransferase activity"/>
    <property type="evidence" value="ECO:0007669"/>
    <property type="project" value="InterPro"/>
</dbReference>
<dbReference type="Gene3D" id="3.40.50.2000">
    <property type="entry name" value="Glycogen Phosphorylase B"/>
    <property type="match status" value="1"/>
</dbReference>
<comment type="caution">
    <text evidence="2">The sequence shown here is derived from an EMBL/GenBank/DDBJ whole genome shotgun (WGS) entry which is preliminary data.</text>
</comment>
<reference evidence="2 3" key="1">
    <citation type="journal article" date="2019" name="Syst. Appl. Microbiol.">
        <title>Microvirga tunisiensis sp. nov., a root nodule symbiotic bacterium isolated from Lupinus micranthus and L. luteus grown in Northern Tunisia.</title>
        <authorList>
            <person name="Msaddak A."/>
            <person name="Rejili M."/>
            <person name="Duran D."/>
            <person name="Mars M."/>
            <person name="Palacios J.M."/>
            <person name="Ruiz-Argueso T."/>
            <person name="Rey L."/>
            <person name="Imperial J."/>
        </authorList>
    </citation>
    <scope>NUCLEOTIDE SEQUENCE [LARGE SCALE GENOMIC DNA]</scope>
    <source>
        <strain evidence="2 3">Lmie10</strain>
    </source>
</reference>